<dbReference type="Proteomes" id="UP000654075">
    <property type="component" value="Unassembled WGS sequence"/>
</dbReference>
<name>A0A813FBE8_POLGL</name>
<dbReference type="EMBL" id="CAJNNV010024536">
    <property type="protein sequence ID" value="CAE8610124.1"/>
    <property type="molecule type" value="Genomic_DNA"/>
</dbReference>
<keyword evidence="2" id="KW-1185">Reference proteome</keyword>
<accession>A0A813FBE8</accession>
<proteinExistence type="predicted"/>
<sequence>MCGIVLDQAPVGPVAICYIVTVKAPVGVTKAKGRRQAWLATCTRGKMAACWSTLQRTPLAYVCKVLSIQGGFAQPVNRKTYKIAQTPGSNNNNYIIINNNNYYRNMKGRSPAGTL</sequence>
<gene>
    <name evidence="1" type="ORF">PGLA1383_LOCUS27951</name>
</gene>
<dbReference type="AlphaFoldDB" id="A0A813FBE8"/>
<evidence type="ECO:0000313" key="2">
    <source>
        <dbReference type="Proteomes" id="UP000654075"/>
    </source>
</evidence>
<protein>
    <submittedName>
        <fullName evidence="1">Uncharacterized protein</fullName>
    </submittedName>
</protein>
<comment type="caution">
    <text evidence="1">The sequence shown here is derived from an EMBL/GenBank/DDBJ whole genome shotgun (WGS) entry which is preliminary data.</text>
</comment>
<reference evidence="1" key="1">
    <citation type="submission" date="2021-02" db="EMBL/GenBank/DDBJ databases">
        <authorList>
            <person name="Dougan E. K."/>
            <person name="Rhodes N."/>
            <person name="Thang M."/>
            <person name="Chan C."/>
        </authorList>
    </citation>
    <scope>NUCLEOTIDE SEQUENCE</scope>
</reference>
<organism evidence="1 2">
    <name type="scientific">Polarella glacialis</name>
    <name type="common">Dinoflagellate</name>
    <dbReference type="NCBI Taxonomy" id="89957"/>
    <lineage>
        <taxon>Eukaryota</taxon>
        <taxon>Sar</taxon>
        <taxon>Alveolata</taxon>
        <taxon>Dinophyceae</taxon>
        <taxon>Suessiales</taxon>
        <taxon>Suessiaceae</taxon>
        <taxon>Polarella</taxon>
    </lineage>
</organism>
<evidence type="ECO:0000313" key="1">
    <source>
        <dbReference type="EMBL" id="CAE8610124.1"/>
    </source>
</evidence>